<accession>A0ACB8P8J7</accession>
<sequence>MIDDNPNKVLLEDEILEDRLSQLPFDILVNILNLLTLDEAARTSVLSHKWKHLWKYTTILDFDASGVLMNVTEDTMEEDRNWYIYWVNEVLSSHRALYIDEFRINFDLDVSYESYITNWIYSAISRKVKRFELSFHPAVSWQTLPEIYTFPQVVYESLKTDIGLAHVKSLRSLIFDSVNITGEMLEFFIYNCPYLDQLDVACSHNLLGLKVVGSELKLKYLDIVFCNNLEELELSCPSLLSFKYFGPIIKFTITNVPQLQDVSIGGGVGGHGLGNGRVLGPIVNYFRQLKNLELFVELNEAAFQESIQFPKCELPALRHLTFQICARRCSSFLDLTCMLKSCPFLQKLTLKMQVSQYSYEVRSRHQFPKHFHQHLKEVDMIGFSGNPVELELARYLLENATALEQLLLEPWVFESEATIEVAREEARKLEEAILPPGVKLYIH</sequence>
<dbReference type="Proteomes" id="UP000829398">
    <property type="component" value="Chromosome 1"/>
</dbReference>
<name>A0ACB8P8J7_CITSI</name>
<proteinExistence type="predicted"/>
<gene>
    <name evidence="1" type="ORF">KPL71_002696</name>
</gene>
<reference evidence="2" key="1">
    <citation type="journal article" date="2023" name="Hortic. Res.">
        <title>A chromosome-level phased genome enabling allele-level studies in sweet orange: a case study on citrus Huanglongbing tolerance.</title>
        <authorList>
            <person name="Wu B."/>
            <person name="Yu Q."/>
            <person name="Deng Z."/>
            <person name="Duan Y."/>
            <person name="Luo F."/>
            <person name="Gmitter F. Jr."/>
        </authorList>
    </citation>
    <scope>NUCLEOTIDE SEQUENCE [LARGE SCALE GENOMIC DNA]</scope>
    <source>
        <strain evidence="2">cv. Valencia</strain>
    </source>
</reference>
<comment type="caution">
    <text evidence="1">The sequence shown here is derived from an EMBL/GenBank/DDBJ whole genome shotgun (WGS) entry which is preliminary data.</text>
</comment>
<evidence type="ECO:0000313" key="2">
    <source>
        <dbReference type="Proteomes" id="UP000829398"/>
    </source>
</evidence>
<dbReference type="EMBL" id="CM039170">
    <property type="protein sequence ID" value="KAH9806209.1"/>
    <property type="molecule type" value="Genomic_DNA"/>
</dbReference>
<protein>
    <submittedName>
        <fullName evidence="1">FBD domain-containing protein</fullName>
    </submittedName>
</protein>
<evidence type="ECO:0000313" key="1">
    <source>
        <dbReference type="EMBL" id="KAH9806209.1"/>
    </source>
</evidence>
<organism evidence="1 2">
    <name type="scientific">Citrus sinensis</name>
    <name type="common">Sweet orange</name>
    <name type="synonym">Citrus aurantium var. sinensis</name>
    <dbReference type="NCBI Taxonomy" id="2711"/>
    <lineage>
        <taxon>Eukaryota</taxon>
        <taxon>Viridiplantae</taxon>
        <taxon>Streptophyta</taxon>
        <taxon>Embryophyta</taxon>
        <taxon>Tracheophyta</taxon>
        <taxon>Spermatophyta</taxon>
        <taxon>Magnoliopsida</taxon>
        <taxon>eudicotyledons</taxon>
        <taxon>Gunneridae</taxon>
        <taxon>Pentapetalae</taxon>
        <taxon>rosids</taxon>
        <taxon>malvids</taxon>
        <taxon>Sapindales</taxon>
        <taxon>Rutaceae</taxon>
        <taxon>Aurantioideae</taxon>
        <taxon>Citrus</taxon>
    </lineage>
</organism>
<keyword evidence="2" id="KW-1185">Reference proteome</keyword>